<dbReference type="GO" id="GO:0006412">
    <property type="term" value="P:translation"/>
    <property type="evidence" value="ECO:0007669"/>
    <property type="project" value="InterPro"/>
</dbReference>
<dbReference type="SUPFAM" id="SSF53137">
    <property type="entry name" value="Translational machinery components"/>
    <property type="match status" value="1"/>
</dbReference>
<dbReference type="AlphaFoldDB" id="A0A109QNI7"/>
<dbReference type="GeneID" id="26892789"/>
<dbReference type="GO" id="GO:0005840">
    <property type="term" value="C:ribosome"/>
    <property type="evidence" value="ECO:0007669"/>
    <property type="project" value="UniProtKB-KW"/>
</dbReference>
<dbReference type="PANTHER" id="PTHR11759">
    <property type="entry name" value="40S RIBOSOMAL PROTEIN S14/30S RIBOSOMAL PROTEIN S11"/>
    <property type="match status" value="1"/>
</dbReference>
<dbReference type="Pfam" id="PF00411">
    <property type="entry name" value="Ribosomal_S11"/>
    <property type="match status" value="1"/>
</dbReference>
<evidence type="ECO:0000313" key="5">
    <source>
        <dbReference type="EMBL" id="AMB20920.1"/>
    </source>
</evidence>
<geneLocation type="mitochondrion" evidence="5"/>
<accession>A0A109QNI7</accession>
<keyword evidence="5" id="KW-0496">Mitochondrion</keyword>
<proteinExistence type="inferred from homology"/>
<dbReference type="HAMAP" id="MF_01310">
    <property type="entry name" value="Ribosomal_uS11"/>
    <property type="match status" value="1"/>
</dbReference>
<dbReference type="GO" id="GO:0003735">
    <property type="term" value="F:structural constituent of ribosome"/>
    <property type="evidence" value="ECO:0007669"/>
    <property type="project" value="InterPro"/>
</dbReference>
<dbReference type="EMBL" id="KT946598">
    <property type="protein sequence ID" value="AMB20920.1"/>
    <property type="molecule type" value="Genomic_DNA"/>
</dbReference>
<dbReference type="InterPro" id="IPR001971">
    <property type="entry name" value="Ribosomal_uS11"/>
</dbReference>
<comment type="similarity">
    <text evidence="2">Belongs to the universal ribosomal protein uS11 family.</text>
</comment>
<evidence type="ECO:0000256" key="4">
    <source>
        <dbReference type="ARBA" id="ARBA00023274"/>
    </source>
</evidence>
<evidence type="ECO:0000256" key="1">
    <source>
        <dbReference type="ARBA" id="ARBA00004229"/>
    </source>
</evidence>
<comment type="subcellular location">
    <subcellularLocation>
        <location evidence="1">Plastid</location>
        <location evidence="1">Chloroplast</location>
    </subcellularLocation>
</comment>
<evidence type="ECO:0000256" key="3">
    <source>
        <dbReference type="ARBA" id="ARBA00022980"/>
    </source>
</evidence>
<dbReference type="PIRSF" id="PIRSF002131">
    <property type="entry name" value="Ribosomal_S11"/>
    <property type="match status" value="1"/>
</dbReference>
<keyword evidence="4" id="KW-0687">Ribonucleoprotein</keyword>
<dbReference type="Gene3D" id="3.30.420.80">
    <property type="entry name" value="Ribosomal protein S11"/>
    <property type="match status" value="1"/>
</dbReference>
<organism evidence="5">
    <name type="scientific">Phytophthora polonica</name>
    <dbReference type="NCBI Taxonomy" id="374175"/>
    <lineage>
        <taxon>Eukaryota</taxon>
        <taxon>Sar</taxon>
        <taxon>Stramenopiles</taxon>
        <taxon>Oomycota</taxon>
        <taxon>Peronosporomycetes</taxon>
        <taxon>Peronosporales</taxon>
        <taxon>Peronosporaceae</taxon>
        <taxon>Phytophthora</taxon>
    </lineage>
</organism>
<dbReference type="RefSeq" id="YP_009233115.1">
    <property type="nucleotide sequence ID" value="NC_029397.1"/>
</dbReference>
<dbReference type="InterPro" id="IPR036967">
    <property type="entry name" value="Ribosomal_uS11_sf"/>
</dbReference>
<protein>
    <submittedName>
        <fullName evidence="5">Ribosomal protein S11</fullName>
    </submittedName>
</protein>
<dbReference type="GO" id="GO:0009507">
    <property type="term" value="C:chloroplast"/>
    <property type="evidence" value="ECO:0007669"/>
    <property type="project" value="UniProtKB-SubCell"/>
</dbReference>
<sequence length="139" mass="16564">MNKNKFKYNFRNKYKINKKLKQKNPFILANLHITASLKNTIISLTTNTGNVIKQWSTKSLKKTKFKKNTPYNVQLIVYKINKFLQLKKIKKLKVYLHGTGLGRYNVLKNLKQKNFQVKYLLDKTTKPFNGCRLKKQKRR</sequence>
<evidence type="ECO:0000256" key="2">
    <source>
        <dbReference type="ARBA" id="ARBA00006194"/>
    </source>
</evidence>
<name>A0A109QNI7_9STRA</name>
<gene>
    <name evidence="5" type="primary">rps11</name>
</gene>
<keyword evidence="3 5" id="KW-0689">Ribosomal protein</keyword>
<dbReference type="GO" id="GO:1990904">
    <property type="term" value="C:ribonucleoprotein complex"/>
    <property type="evidence" value="ECO:0007669"/>
    <property type="project" value="UniProtKB-KW"/>
</dbReference>
<reference evidence="5" key="1">
    <citation type="submission" date="2015-10" db="EMBL/GenBank/DDBJ databases">
        <authorList>
            <person name="Gilbert D.G."/>
        </authorList>
    </citation>
    <scope>NUCLEOTIDE SEQUENCE</scope>
</reference>